<evidence type="ECO:0000313" key="3">
    <source>
        <dbReference type="Proteomes" id="UP000503166"/>
    </source>
</evidence>
<organism evidence="2 3">
    <name type="scientific">Streptococcus ruminicola</name>
    <dbReference type="NCBI Taxonomy" id="2686210"/>
    <lineage>
        <taxon>Bacteria</taxon>
        <taxon>Bacillati</taxon>
        <taxon>Bacillota</taxon>
        <taxon>Bacilli</taxon>
        <taxon>Lactobacillales</taxon>
        <taxon>Streptococcaceae</taxon>
        <taxon>Streptococcus</taxon>
    </lineage>
</organism>
<sequence>MKIAVVAANGKAGRLIVEEALNRGHDVTAVVRSSNKSKAQKVIEKDLFDLTKEDLAGFDVVVDAVGYWKEDQLHLHSDSQKHLADLLSGTDTRLMIVGGAGSLYVNPEHTVQLVDTPEFPEAFRPLASAQRQSLAEIRERHDVKWTFISPAINFQADGKRTGEYILAGEELTFNEKGESAISYVDYALGFVDEIENAKHIQERISLLGK</sequence>
<dbReference type="InterPro" id="IPR036291">
    <property type="entry name" value="NAD(P)-bd_dom_sf"/>
</dbReference>
<protein>
    <submittedName>
        <fullName evidence="2">NAD(P)H-binding protein</fullName>
    </submittedName>
</protein>
<dbReference type="GO" id="GO:0016646">
    <property type="term" value="F:oxidoreductase activity, acting on the CH-NH group of donors, NAD or NADP as acceptor"/>
    <property type="evidence" value="ECO:0007669"/>
    <property type="project" value="TreeGrafter"/>
</dbReference>
<dbReference type="InterPro" id="IPR051606">
    <property type="entry name" value="Polyketide_Oxido-like"/>
</dbReference>
<dbReference type="CDD" id="cd05244">
    <property type="entry name" value="BVR-B_like_SDR_a"/>
    <property type="match status" value="1"/>
</dbReference>
<dbReference type="PANTHER" id="PTHR43355:SF2">
    <property type="entry name" value="FLAVIN REDUCTASE (NADPH)"/>
    <property type="match status" value="1"/>
</dbReference>
<dbReference type="KEGG" id="srum:GPZ88_02585"/>
<dbReference type="SUPFAM" id="SSF51735">
    <property type="entry name" value="NAD(P)-binding Rossmann-fold domains"/>
    <property type="match status" value="1"/>
</dbReference>
<dbReference type="AlphaFoldDB" id="A0A6G8HYN1"/>
<feature type="domain" description="NAD(P)-binding" evidence="1">
    <location>
        <begin position="8"/>
        <end position="175"/>
    </location>
</feature>
<proteinExistence type="predicted"/>
<dbReference type="EMBL" id="CP046919">
    <property type="protein sequence ID" value="QIM46023.1"/>
    <property type="molecule type" value="Genomic_DNA"/>
</dbReference>
<name>A0A6G8HYN1_9STRE</name>
<accession>A0A6G8HYN1</accession>
<dbReference type="Pfam" id="PF13460">
    <property type="entry name" value="NAD_binding_10"/>
    <property type="match status" value="1"/>
</dbReference>
<evidence type="ECO:0000259" key="1">
    <source>
        <dbReference type="Pfam" id="PF13460"/>
    </source>
</evidence>
<dbReference type="Gene3D" id="3.40.50.720">
    <property type="entry name" value="NAD(P)-binding Rossmann-like Domain"/>
    <property type="match status" value="1"/>
</dbReference>
<dbReference type="PANTHER" id="PTHR43355">
    <property type="entry name" value="FLAVIN REDUCTASE (NADPH)"/>
    <property type="match status" value="1"/>
</dbReference>
<dbReference type="InterPro" id="IPR016040">
    <property type="entry name" value="NAD(P)-bd_dom"/>
</dbReference>
<dbReference type="Proteomes" id="UP000503166">
    <property type="component" value="Chromosome"/>
</dbReference>
<evidence type="ECO:0000313" key="2">
    <source>
        <dbReference type="EMBL" id="QIM46023.1"/>
    </source>
</evidence>
<reference evidence="2 3" key="1">
    <citation type="submission" date="2019-12" db="EMBL/GenBank/DDBJ databases">
        <title>Complete genome sequence of Streptococcus sp. CNU G2 isolated frome Bos taurus coreanae.</title>
        <authorList>
            <person name="Park S.Y."/>
            <person name="Kim J.H."/>
            <person name="Seo S.W."/>
        </authorList>
    </citation>
    <scope>NUCLEOTIDE SEQUENCE [LARGE SCALE GENOMIC DNA]</scope>
    <source>
        <strain evidence="2 3">CNU G2</strain>
    </source>
</reference>
<dbReference type="RefSeq" id="WP_166043292.1">
    <property type="nucleotide sequence ID" value="NZ_CP046919.1"/>
</dbReference>
<gene>
    <name evidence="2" type="ORF">GPZ88_02585</name>
</gene>